<keyword evidence="3" id="KW-1185">Reference proteome</keyword>
<accession>A0A5J6GRI5</accession>
<name>A0A5J6GRI5_STRKN</name>
<evidence type="ECO:0000256" key="1">
    <source>
        <dbReference type="SAM" id="Coils"/>
    </source>
</evidence>
<protein>
    <submittedName>
        <fullName evidence="2">Uncharacterized protein</fullName>
    </submittedName>
</protein>
<feature type="coiled-coil region" evidence="1">
    <location>
        <begin position="5"/>
        <end position="46"/>
    </location>
</feature>
<proteinExistence type="predicted"/>
<dbReference type="OrthoDB" id="4548279at2"/>
<dbReference type="EMBL" id="CP023699">
    <property type="protein sequence ID" value="QEU96428.1"/>
    <property type="molecule type" value="Genomic_DNA"/>
</dbReference>
<keyword evidence="1" id="KW-0175">Coiled coil</keyword>
<sequence length="182" mass="19392">MAELMEKLRSRASASRAQVEELRMQIAALQERLAEEEDRLSRWAVAEEALNELLAEDEAPGSVDVTPTAPSGQASVAAAVVERVVVSAPVTRADGKVLGEANEDVVLALASAGRPLRAKPICEAVGWDLDHRRVERMRVKLKRLVKQGWLIEGEVGLFAIAPGVGDPPDVGGRVNGTAVADA</sequence>
<gene>
    <name evidence="2" type="ORF">CP970_40715</name>
</gene>
<dbReference type="Proteomes" id="UP000325529">
    <property type="component" value="Chromosome"/>
</dbReference>
<reference evidence="2 3" key="1">
    <citation type="submission" date="2017-09" db="EMBL/GenBank/DDBJ databases">
        <authorList>
            <person name="Lee N."/>
            <person name="Cho B.-K."/>
        </authorList>
    </citation>
    <scope>NUCLEOTIDE SEQUENCE [LARGE SCALE GENOMIC DNA]</scope>
    <source>
        <strain evidence="2 3">ATCC 12853</strain>
    </source>
</reference>
<evidence type="ECO:0000313" key="3">
    <source>
        <dbReference type="Proteomes" id="UP000325529"/>
    </source>
</evidence>
<dbReference type="KEGG" id="ska:CP970_40715"/>
<organism evidence="2 3">
    <name type="scientific">Streptomyces kanamyceticus</name>
    <dbReference type="NCBI Taxonomy" id="1967"/>
    <lineage>
        <taxon>Bacteria</taxon>
        <taxon>Bacillati</taxon>
        <taxon>Actinomycetota</taxon>
        <taxon>Actinomycetes</taxon>
        <taxon>Kitasatosporales</taxon>
        <taxon>Streptomycetaceae</taxon>
        <taxon>Streptomyces</taxon>
    </lineage>
</organism>
<dbReference type="RefSeq" id="WP_150494602.1">
    <property type="nucleotide sequence ID" value="NZ_CP023699.1"/>
</dbReference>
<dbReference type="AlphaFoldDB" id="A0A5J6GRI5"/>
<evidence type="ECO:0000313" key="2">
    <source>
        <dbReference type="EMBL" id="QEU96428.1"/>
    </source>
</evidence>